<comment type="subcellular location">
    <subcellularLocation>
        <location evidence="1">Membrane</location>
        <topology evidence="1">Multi-pass membrane protein</topology>
    </subcellularLocation>
</comment>
<dbReference type="InterPro" id="IPR045979">
    <property type="entry name" value="DUF5935"/>
</dbReference>
<dbReference type="OrthoDB" id="9772644at2"/>
<evidence type="ECO:0000256" key="4">
    <source>
        <dbReference type="ARBA" id="ARBA00023136"/>
    </source>
</evidence>
<dbReference type="HOGENOM" id="CLU_052176_0_0_4"/>
<reference evidence="8" key="2">
    <citation type="submission" date="2009-09" db="EMBL/GenBank/DDBJ databases">
        <title>Complete sequence of chromosome of Candidatus Accumulibacter phosphatis clade IIA str. UW-1.</title>
        <authorList>
            <consortium name="US DOE Joint Genome Institute"/>
            <person name="Martin H.G."/>
            <person name="Ivanova N."/>
            <person name="Kunin V."/>
            <person name="Warnecke F."/>
            <person name="Barry K."/>
            <person name="He S."/>
            <person name="Salamov A."/>
            <person name="Szeto E."/>
            <person name="Dalin E."/>
            <person name="Pangilinan J.L."/>
            <person name="Lapidus A."/>
            <person name="Lowry S."/>
            <person name="Kyrpides N.C."/>
            <person name="McMahon K.D."/>
            <person name="Hugenholtz P."/>
        </authorList>
    </citation>
    <scope>NUCLEOTIDE SEQUENCE [LARGE SCALE GENOMIC DNA]</scope>
    <source>
        <strain evidence="8">UW-1</strain>
    </source>
</reference>
<dbReference type="PANTHER" id="PTHR37422:SF13">
    <property type="entry name" value="LIPOPOLYSACCHARIDE BIOSYNTHESIS PROTEIN PA4999-RELATED"/>
    <property type="match status" value="1"/>
</dbReference>
<dbReference type="PANTHER" id="PTHR37422">
    <property type="entry name" value="TEICHURONIC ACID BIOSYNTHESIS PROTEIN TUAE"/>
    <property type="match status" value="1"/>
</dbReference>
<protein>
    <submittedName>
        <fullName evidence="8">Wzy family polymerase, exosortase system type 1 associated</fullName>
    </submittedName>
</protein>
<evidence type="ECO:0000256" key="1">
    <source>
        <dbReference type="ARBA" id="ARBA00004141"/>
    </source>
</evidence>
<dbReference type="AlphaFoldDB" id="C7RT16"/>
<proteinExistence type="predicted"/>
<feature type="transmembrane region" description="Helical" evidence="5">
    <location>
        <begin position="194"/>
        <end position="211"/>
    </location>
</feature>
<dbReference type="STRING" id="522306.CAP2UW1_1436"/>
<keyword evidence="4 5" id="KW-0472">Membrane</keyword>
<evidence type="ECO:0000256" key="3">
    <source>
        <dbReference type="ARBA" id="ARBA00022989"/>
    </source>
</evidence>
<reference evidence="8" key="1">
    <citation type="submission" date="2009-08" db="EMBL/GenBank/DDBJ databases">
        <authorList>
            <consortium name="US DOE Joint Genome Institute"/>
            <person name="Lucas S."/>
            <person name="Copeland A."/>
            <person name="Lapidus A."/>
            <person name="Glavina del Rio T."/>
            <person name="Dalin E."/>
            <person name="Tice H."/>
            <person name="Bruce D."/>
            <person name="Barry K."/>
            <person name="Pitluck S."/>
            <person name="Lowry S."/>
            <person name="Larimer F."/>
            <person name="Land M."/>
            <person name="Hauser L."/>
            <person name="Kyrpides N."/>
            <person name="Ivanova N."/>
            <person name="McMahon K.D."/>
            <person name="Hugenholtz P."/>
        </authorList>
    </citation>
    <scope>NUCLEOTIDE SEQUENCE</scope>
    <source>
        <strain evidence="8">UW-1</strain>
    </source>
</reference>
<feature type="transmembrane region" description="Helical" evidence="5">
    <location>
        <begin position="100"/>
        <end position="122"/>
    </location>
</feature>
<keyword evidence="3 5" id="KW-1133">Transmembrane helix</keyword>
<evidence type="ECO:0000259" key="6">
    <source>
        <dbReference type="Pfam" id="PF04932"/>
    </source>
</evidence>
<dbReference type="eggNOG" id="COG3307">
    <property type="taxonomic scope" value="Bacteria"/>
</dbReference>
<gene>
    <name evidence="8" type="ordered locus">CAP2UW1_1436</name>
</gene>
<keyword evidence="2 5" id="KW-0812">Transmembrane</keyword>
<feature type="transmembrane region" description="Helical" evidence="5">
    <location>
        <begin position="336"/>
        <end position="353"/>
    </location>
</feature>
<name>C7RT16_ACCRE</name>
<feature type="transmembrane region" description="Helical" evidence="5">
    <location>
        <begin position="43"/>
        <end position="63"/>
    </location>
</feature>
<dbReference type="Pfam" id="PF04932">
    <property type="entry name" value="Wzy_C"/>
    <property type="match status" value="1"/>
</dbReference>
<dbReference type="KEGG" id="app:CAP2UW1_1436"/>
<dbReference type="NCBIfam" id="TIGR03097">
    <property type="entry name" value="PEP_O_lig_1"/>
    <property type="match status" value="1"/>
</dbReference>
<feature type="transmembrane region" description="Helical" evidence="5">
    <location>
        <begin position="129"/>
        <end position="150"/>
    </location>
</feature>
<feature type="domain" description="O-antigen ligase-related" evidence="6">
    <location>
        <begin position="202"/>
        <end position="345"/>
    </location>
</feature>
<dbReference type="EMBL" id="CP001715">
    <property type="protein sequence ID" value="ACV34759.1"/>
    <property type="molecule type" value="Genomic_DNA"/>
</dbReference>
<feature type="transmembrane region" description="Helical" evidence="5">
    <location>
        <begin position="75"/>
        <end position="94"/>
    </location>
</feature>
<dbReference type="Pfam" id="PF19358">
    <property type="entry name" value="DUF5935"/>
    <property type="match status" value="1"/>
</dbReference>
<evidence type="ECO:0000256" key="2">
    <source>
        <dbReference type="ARBA" id="ARBA00022692"/>
    </source>
</evidence>
<dbReference type="InterPro" id="IPR051533">
    <property type="entry name" value="WaaL-like"/>
</dbReference>
<dbReference type="InterPro" id="IPR007016">
    <property type="entry name" value="O-antigen_ligase-rel_domated"/>
</dbReference>
<evidence type="ECO:0000256" key="5">
    <source>
        <dbReference type="SAM" id="Phobius"/>
    </source>
</evidence>
<feature type="domain" description="DUF5935" evidence="7">
    <location>
        <begin position="1"/>
        <end position="156"/>
    </location>
</feature>
<evidence type="ECO:0000259" key="7">
    <source>
        <dbReference type="Pfam" id="PF19358"/>
    </source>
</evidence>
<accession>C7RT16</accession>
<sequence>MRDILITLIILGLIPFILGKPRVGVYVWAWLAMMVPHRMAFGFAQTMPFSHMVALATLAGFLFSRDRHPFPSSSITTTYLLFLLWMTVTSFFAIDSGAAIFDRWVFVVKIHFFIFLTVMLIRGREQIEALLWVITLSIGFYGMKGGLWTVTTGGGGRVWGPGGGVIAGNNELGVALVMVVPFMYYLFQTATHRYVRYGMVFLIATNFLGILGTQSRGALLAVVGMTFFVAMKSKKPVLTTLILGGVLLLGILFMPETWTGRMSTIESFDQDSSAMSRIYTWKTLWTLALDRPLVGAGFNADIPTVFAMYAPRDMSFDWQGQVYVAHSIYFQALGEHGFPGLLLYVLIGILAWRKANEVAAKARHEPEFAAWAPLLMRMSQASLAGFAVGGAFLSLVHFDLPYYMVGFVVLVDATINERRKSASTREVQEAVPRPTS</sequence>
<evidence type="ECO:0000313" key="8">
    <source>
        <dbReference type="EMBL" id="ACV34759.1"/>
    </source>
</evidence>
<dbReference type="GO" id="GO:0016020">
    <property type="term" value="C:membrane"/>
    <property type="evidence" value="ECO:0007669"/>
    <property type="project" value="UniProtKB-SubCell"/>
</dbReference>
<feature type="transmembrane region" description="Helical" evidence="5">
    <location>
        <begin position="170"/>
        <end position="187"/>
    </location>
</feature>
<dbReference type="InterPro" id="IPR017528">
    <property type="entry name" value="CHP03097O-antigen_lig-rel"/>
</dbReference>
<feature type="transmembrane region" description="Helical" evidence="5">
    <location>
        <begin position="237"/>
        <end position="254"/>
    </location>
</feature>
<organism evidence="8">
    <name type="scientific">Accumulibacter regalis</name>
    <dbReference type="NCBI Taxonomy" id="522306"/>
    <lineage>
        <taxon>Bacteria</taxon>
        <taxon>Pseudomonadati</taxon>
        <taxon>Pseudomonadota</taxon>
        <taxon>Betaproteobacteria</taxon>
        <taxon>Candidatus Accumulibacter</taxon>
    </lineage>
</organism>